<accession>A0A1G9IBJ4</accession>
<dbReference type="PROSITE" id="PS51257">
    <property type="entry name" value="PROKAR_LIPOPROTEIN"/>
    <property type="match status" value="1"/>
</dbReference>
<dbReference type="EMBL" id="FNGW01000001">
    <property type="protein sequence ID" value="SDL22620.1"/>
    <property type="molecule type" value="Genomic_DNA"/>
</dbReference>
<feature type="signal peptide" evidence="1">
    <location>
        <begin position="1"/>
        <end position="23"/>
    </location>
</feature>
<reference evidence="2 3" key="1">
    <citation type="submission" date="2016-10" db="EMBL/GenBank/DDBJ databases">
        <authorList>
            <person name="de Groot N.N."/>
        </authorList>
    </citation>
    <scope>NUCLEOTIDE SEQUENCE [LARGE SCALE GENOMIC DNA]</scope>
    <source>
        <strain evidence="2 3">DSM 797</strain>
    </source>
</reference>
<sequence length="189" mass="21397">MKKLYLLLSMLIFTTLLIGCSNANLNTKVTINKESKNESVLDVGVDYHIESLEKAKYDIQIYAKEYNYGKLKESHDLLQIQSMVKNKTRDLSIGLHESDGNLQVNITQVGVEDSSLGFLLDFFSKSENGLALSILDNKKEVQLDKELPIVVYSTNKKGVTTESINLDKDFKIGKNENDLVIYLKMNKLK</sequence>
<evidence type="ECO:0000313" key="3">
    <source>
        <dbReference type="Proteomes" id="UP000199068"/>
    </source>
</evidence>
<proteinExistence type="predicted"/>
<evidence type="ECO:0000256" key="1">
    <source>
        <dbReference type="SAM" id="SignalP"/>
    </source>
</evidence>
<gene>
    <name evidence="2" type="ORF">SAMN04515677_101179</name>
</gene>
<dbReference type="AlphaFoldDB" id="A0A1G9IBJ4"/>
<evidence type="ECO:0008006" key="4">
    <source>
        <dbReference type="Google" id="ProtNLM"/>
    </source>
</evidence>
<dbReference type="RefSeq" id="WP_092721951.1">
    <property type="nucleotide sequence ID" value="NZ_FNGW01000001.1"/>
</dbReference>
<protein>
    <recommendedName>
        <fullName evidence="4">Lipoprotein</fullName>
    </recommendedName>
</protein>
<dbReference type="Proteomes" id="UP000199068">
    <property type="component" value="Unassembled WGS sequence"/>
</dbReference>
<keyword evidence="1" id="KW-0732">Signal</keyword>
<name>A0A1G9IBJ4_9FIRM</name>
<keyword evidence="3" id="KW-1185">Reference proteome</keyword>
<evidence type="ECO:0000313" key="2">
    <source>
        <dbReference type="EMBL" id="SDL22620.1"/>
    </source>
</evidence>
<feature type="chain" id="PRO_5039691020" description="Lipoprotein" evidence="1">
    <location>
        <begin position="24"/>
        <end position="189"/>
    </location>
</feature>
<organism evidence="2 3">
    <name type="scientific">Romboutsia lituseburensis DSM 797</name>
    <dbReference type="NCBI Taxonomy" id="1121325"/>
    <lineage>
        <taxon>Bacteria</taxon>
        <taxon>Bacillati</taxon>
        <taxon>Bacillota</taxon>
        <taxon>Clostridia</taxon>
        <taxon>Peptostreptococcales</taxon>
        <taxon>Peptostreptococcaceae</taxon>
        <taxon>Romboutsia</taxon>
    </lineage>
</organism>